<dbReference type="Pfam" id="PF13963">
    <property type="entry name" value="Transpos_assoc"/>
    <property type="match status" value="1"/>
</dbReference>
<dbReference type="Pfam" id="PF02992">
    <property type="entry name" value="Transposase_21"/>
    <property type="match status" value="2"/>
</dbReference>
<dbReference type="PANTHER" id="PTHR10775">
    <property type="entry name" value="OS08G0208400 PROTEIN"/>
    <property type="match status" value="1"/>
</dbReference>
<dbReference type="InterPro" id="IPR004242">
    <property type="entry name" value="Transposase_21"/>
</dbReference>
<dbReference type="Pfam" id="PF13960">
    <property type="entry name" value="DUF4218"/>
    <property type="match status" value="1"/>
</dbReference>
<proteinExistence type="predicted"/>
<accession>A0A2G2VZI6</accession>
<dbReference type="AlphaFoldDB" id="A0A2G2VZI6"/>
<dbReference type="InterPro" id="IPR029480">
    <property type="entry name" value="Transpos_assoc"/>
</dbReference>
<organism evidence="4 5">
    <name type="scientific">Capsicum baccatum</name>
    <name type="common">Peruvian pepper</name>
    <dbReference type="NCBI Taxonomy" id="33114"/>
    <lineage>
        <taxon>Eukaryota</taxon>
        <taxon>Viridiplantae</taxon>
        <taxon>Streptophyta</taxon>
        <taxon>Embryophyta</taxon>
        <taxon>Tracheophyta</taxon>
        <taxon>Spermatophyta</taxon>
        <taxon>Magnoliopsida</taxon>
        <taxon>eudicotyledons</taxon>
        <taxon>Gunneridae</taxon>
        <taxon>Pentapetalae</taxon>
        <taxon>asterids</taxon>
        <taxon>lamiids</taxon>
        <taxon>Solanales</taxon>
        <taxon>Solanaceae</taxon>
        <taxon>Solanoideae</taxon>
        <taxon>Capsiceae</taxon>
        <taxon>Capsicum</taxon>
    </lineage>
</organism>
<feature type="region of interest" description="Disordered" evidence="1">
    <location>
        <begin position="684"/>
        <end position="809"/>
    </location>
</feature>
<evidence type="ECO:0008006" key="6">
    <source>
        <dbReference type="Google" id="ProtNLM"/>
    </source>
</evidence>
<comment type="caution">
    <text evidence="4">The sequence shown here is derived from an EMBL/GenBank/DDBJ whole genome shotgun (WGS) entry which is preliminary data.</text>
</comment>
<feature type="domain" description="Transposase-associated" evidence="3">
    <location>
        <begin position="9"/>
        <end position="75"/>
    </location>
</feature>
<reference evidence="5" key="2">
    <citation type="journal article" date="2017" name="J. Anim. Genet.">
        <title>Multiple reference genome sequences of hot pepper reveal the massive evolution of plant disease resistance genes by retroduplication.</title>
        <authorList>
            <person name="Kim S."/>
            <person name="Park J."/>
            <person name="Yeom S.-I."/>
            <person name="Kim Y.-M."/>
            <person name="Seo E."/>
            <person name="Kim K.-T."/>
            <person name="Kim M.-S."/>
            <person name="Lee J.M."/>
            <person name="Cheong K."/>
            <person name="Shin H.-S."/>
            <person name="Kim S.-B."/>
            <person name="Han K."/>
            <person name="Lee J."/>
            <person name="Park M."/>
            <person name="Lee H.-A."/>
            <person name="Lee H.-Y."/>
            <person name="Lee Y."/>
            <person name="Oh S."/>
            <person name="Lee J.H."/>
            <person name="Choi E."/>
            <person name="Choi E."/>
            <person name="Lee S.E."/>
            <person name="Jeon J."/>
            <person name="Kim H."/>
            <person name="Choi G."/>
            <person name="Song H."/>
            <person name="Lee J."/>
            <person name="Lee S.-C."/>
            <person name="Kwon J.-K."/>
            <person name="Lee H.-Y."/>
            <person name="Koo N."/>
            <person name="Hong Y."/>
            <person name="Kim R.W."/>
            <person name="Kang W.-H."/>
            <person name="Huh J.H."/>
            <person name="Kang B.-C."/>
            <person name="Yang T.-J."/>
            <person name="Lee Y.-H."/>
            <person name="Bennetzen J.L."/>
            <person name="Choi D."/>
        </authorList>
    </citation>
    <scope>NUCLEOTIDE SEQUENCE [LARGE SCALE GENOMIC DNA]</scope>
    <source>
        <strain evidence="5">cv. PBC81</strain>
    </source>
</reference>
<dbReference type="EMBL" id="MLFT02000009">
    <property type="protein sequence ID" value="PHT38359.1"/>
    <property type="molecule type" value="Genomic_DNA"/>
</dbReference>
<evidence type="ECO:0000313" key="5">
    <source>
        <dbReference type="Proteomes" id="UP000224567"/>
    </source>
</evidence>
<evidence type="ECO:0000256" key="1">
    <source>
        <dbReference type="SAM" id="MobiDB-lite"/>
    </source>
</evidence>
<dbReference type="PANTHER" id="PTHR10775:SF158">
    <property type="entry name" value="TNP2-LIKE TRANSPOSON PROTEIN"/>
    <property type="match status" value="1"/>
</dbReference>
<dbReference type="STRING" id="33114.A0A2G2VZI6"/>
<sequence length="809" mass="91683">MDRSCIGMPRNTPEYLLGLNQFLDFEFTNGAIGDKIKCPCPICGFKKWQTKEVVFHHLMNKDFPKHYVTWVVHGEIEVLPNSRNIEVTQDAQPFENPIELLINEAFGGLRHETVDAGPLQVAGEEETLHDLFGSNNKDYFELLKDGSEDLYEGSKYSKLEFLLKLYHIKCLSGLSDKGMTMLLDLLRNAFKFAKIPISFYKAKKTINKLCLDYIKIDACPNDFMWYWEDDVNAESCMYCHTSRWKPEKDSNLDHAPSTKHMRWHAEDDNKDGILRHPRDGEAWKRLDTNYPEFASDPRNVRLGLASDGFNPFGAMIGNNIDVYLQPLIKELNELWSQGVDTFDSSKNGMFKMRATLLWTVSDFPRLDILSGWNTHTGLACPSCNFDTEPCRLLHSRKGCFIGHRRFLARNHKFRLMRHRFDGNVDERAPPKKLSGSEILQQAALCESFKSSDLNKLQNRIVETLCHLEILFPPSFFIVMIHLTVHLADEKLSRLNRPKRVNDEPSQNEASEKSSMFSQQGKHVGGFITESLTHLEKTQAHRYALLNCATVKPFIDEFRDYIKKSTKGRRFSTTEVERRVSKEFPDWFPKRIMNPDIADTISDEMKFLAQGQKTGGRELIGVFDCTVHRNFFGIQGAGLFSEVCLHELAFDSPSVCVCFPVCELPPFDSELSAYMPRFKRLPEKQKLGPSESTSQVFPESQPSLSVHLTSHPSPVGRDSSQPSPVGRDSSQPSPVGRDSSQPSPVGRDSSHPYPVGRNSSQPSRSVHSISHLGLENQDSSQSSRSVHSASHLTPTTQDSSQPAPTDEAAP</sequence>
<evidence type="ECO:0000259" key="3">
    <source>
        <dbReference type="Pfam" id="PF13963"/>
    </source>
</evidence>
<feature type="compositionally biased region" description="Low complexity" evidence="1">
    <location>
        <begin position="778"/>
        <end position="789"/>
    </location>
</feature>
<feature type="region of interest" description="Disordered" evidence="1">
    <location>
        <begin position="497"/>
        <end position="518"/>
    </location>
</feature>
<feature type="compositionally biased region" description="Polar residues" evidence="1">
    <location>
        <begin position="756"/>
        <end position="767"/>
    </location>
</feature>
<evidence type="ECO:0000259" key="2">
    <source>
        <dbReference type="Pfam" id="PF13960"/>
    </source>
</evidence>
<feature type="compositionally biased region" description="Polar residues" evidence="1">
    <location>
        <begin position="689"/>
        <end position="742"/>
    </location>
</feature>
<feature type="compositionally biased region" description="Polar residues" evidence="1">
    <location>
        <begin position="790"/>
        <end position="802"/>
    </location>
</feature>
<name>A0A2G2VZI6_CAPBA</name>
<evidence type="ECO:0000313" key="4">
    <source>
        <dbReference type="EMBL" id="PHT38359.1"/>
    </source>
</evidence>
<feature type="domain" description="DUF4218" evidence="2">
    <location>
        <begin position="447"/>
        <end position="489"/>
    </location>
</feature>
<keyword evidence="5" id="KW-1185">Reference proteome</keyword>
<protein>
    <recommendedName>
        <fullName evidence="6">Transposase-associated domain-containing protein</fullName>
    </recommendedName>
</protein>
<reference evidence="4 5" key="1">
    <citation type="journal article" date="2017" name="Genome Biol.">
        <title>New reference genome sequences of hot pepper reveal the massive evolution of plant disease-resistance genes by retroduplication.</title>
        <authorList>
            <person name="Kim S."/>
            <person name="Park J."/>
            <person name="Yeom S.I."/>
            <person name="Kim Y.M."/>
            <person name="Seo E."/>
            <person name="Kim K.T."/>
            <person name="Kim M.S."/>
            <person name="Lee J.M."/>
            <person name="Cheong K."/>
            <person name="Shin H.S."/>
            <person name="Kim S.B."/>
            <person name="Han K."/>
            <person name="Lee J."/>
            <person name="Park M."/>
            <person name="Lee H.A."/>
            <person name="Lee H.Y."/>
            <person name="Lee Y."/>
            <person name="Oh S."/>
            <person name="Lee J.H."/>
            <person name="Choi E."/>
            <person name="Choi E."/>
            <person name="Lee S.E."/>
            <person name="Jeon J."/>
            <person name="Kim H."/>
            <person name="Choi G."/>
            <person name="Song H."/>
            <person name="Lee J."/>
            <person name="Lee S.C."/>
            <person name="Kwon J.K."/>
            <person name="Lee H.Y."/>
            <person name="Koo N."/>
            <person name="Hong Y."/>
            <person name="Kim R.W."/>
            <person name="Kang W.H."/>
            <person name="Huh J.H."/>
            <person name="Kang B.C."/>
            <person name="Yang T.J."/>
            <person name="Lee Y.H."/>
            <person name="Bennetzen J.L."/>
            <person name="Choi D."/>
        </authorList>
    </citation>
    <scope>NUCLEOTIDE SEQUENCE [LARGE SCALE GENOMIC DNA]</scope>
    <source>
        <strain evidence="5">cv. PBC81</strain>
    </source>
</reference>
<dbReference type="InterPro" id="IPR025452">
    <property type="entry name" value="DUF4218"/>
</dbReference>
<dbReference type="OrthoDB" id="1932595at2759"/>
<dbReference type="Proteomes" id="UP000224567">
    <property type="component" value="Unassembled WGS sequence"/>
</dbReference>
<gene>
    <name evidence="4" type="ORF">CQW23_21932</name>
</gene>
<feature type="compositionally biased region" description="Polar residues" evidence="1">
    <location>
        <begin position="503"/>
        <end position="518"/>
    </location>
</feature>